<sequence length="75" mass="8126">MMGEEMRERASAASSAAPPKLVVTRRGYFEGQPAYMLDEADSGEFRGWFSEDMLEPYDVPSAASSLENSDKAGSG</sequence>
<organism evidence="1">
    <name type="scientific">marine metagenome</name>
    <dbReference type="NCBI Taxonomy" id="408172"/>
    <lineage>
        <taxon>unclassified sequences</taxon>
        <taxon>metagenomes</taxon>
        <taxon>ecological metagenomes</taxon>
    </lineage>
</organism>
<proteinExistence type="predicted"/>
<gene>
    <name evidence="1" type="ORF">METZ01_LOCUS484028</name>
</gene>
<name>A0A383CGB7_9ZZZZ</name>
<dbReference type="AlphaFoldDB" id="A0A383CGB7"/>
<protein>
    <submittedName>
        <fullName evidence="1">Uncharacterized protein</fullName>
    </submittedName>
</protein>
<reference evidence="1" key="1">
    <citation type="submission" date="2018-05" db="EMBL/GenBank/DDBJ databases">
        <authorList>
            <person name="Lanie J.A."/>
            <person name="Ng W.-L."/>
            <person name="Kazmierczak K.M."/>
            <person name="Andrzejewski T.M."/>
            <person name="Davidsen T.M."/>
            <person name="Wayne K.J."/>
            <person name="Tettelin H."/>
            <person name="Glass J.I."/>
            <person name="Rusch D."/>
            <person name="Podicherti R."/>
            <person name="Tsui H.-C.T."/>
            <person name="Winkler M.E."/>
        </authorList>
    </citation>
    <scope>NUCLEOTIDE SEQUENCE</scope>
</reference>
<dbReference type="EMBL" id="UINC01208573">
    <property type="protein sequence ID" value="SVE31174.1"/>
    <property type="molecule type" value="Genomic_DNA"/>
</dbReference>
<accession>A0A383CGB7</accession>
<evidence type="ECO:0000313" key="1">
    <source>
        <dbReference type="EMBL" id="SVE31174.1"/>
    </source>
</evidence>